<dbReference type="EMBL" id="JBHUNE010000006">
    <property type="protein sequence ID" value="MFD2758551.1"/>
    <property type="molecule type" value="Genomic_DNA"/>
</dbReference>
<keyword evidence="17" id="KW-1185">Reference proteome</keyword>
<evidence type="ECO:0000313" key="17">
    <source>
        <dbReference type="Proteomes" id="UP001597492"/>
    </source>
</evidence>
<feature type="domain" description="Riboflavin kinase" evidence="15">
    <location>
        <begin position="183"/>
        <end position="309"/>
    </location>
</feature>
<dbReference type="GO" id="GO:0008531">
    <property type="term" value="F:riboflavin kinase activity"/>
    <property type="evidence" value="ECO:0007669"/>
    <property type="project" value="UniProtKB-EC"/>
</dbReference>
<keyword evidence="9 14" id="KW-0274">FAD</keyword>
<dbReference type="InterPro" id="IPR023468">
    <property type="entry name" value="Riboflavin_kinase"/>
</dbReference>
<accession>A0ABW5UY00</accession>
<gene>
    <name evidence="16" type="ORF">ACFSW7_09185</name>
</gene>
<dbReference type="EC" id="2.7.7.2" evidence="14"/>
<dbReference type="Pfam" id="PF06574">
    <property type="entry name" value="FAD_syn"/>
    <property type="match status" value="1"/>
</dbReference>
<evidence type="ECO:0000256" key="12">
    <source>
        <dbReference type="ARBA" id="ARBA00047880"/>
    </source>
</evidence>
<keyword evidence="6 14" id="KW-0548">Nucleotidyltransferase</keyword>
<proteinExistence type="inferred from homology"/>
<evidence type="ECO:0000313" key="16">
    <source>
        <dbReference type="EMBL" id="MFD2758551.1"/>
    </source>
</evidence>
<dbReference type="InterPro" id="IPR014729">
    <property type="entry name" value="Rossmann-like_a/b/a_fold"/>
</dbReference>
<dbReference type="PIRSF" id="PIRSF004491">
    <property type="entry name" value="FAD_Synth"/>
    <property type="match status" value="1"/>
</dbReference>
<sequence length="311" mass="34243">MIVLSNHDSLPEELRPSVVTIGKFDGVHCGHRALIDRARELASASGRSTVVVTFDRHPAVLFAPERAPRPLVSLVQKEELLEEVGIDAVVVVQFTREFSQLTPEQFVDFLVDELGMEAIVLGSDFRFGHRGAGDVEFLRTRGARDGFDTVVVPETSDGTDHRASSSRIRMLLDHGNVRAVTAALDRHHVIRGEVVHGAKRGRELGFPTANLGPETVEGYVPADGVYAGWMLVDGERLPAAISVGNNPTFEGVPQKQIEAYVLDRSFDLYGKTVSLELVDFIRSMERFDSLPALVAELHLDVERTRELLAAE</sequence>
<keyword evidence="10 14" id="KW-0067">ATP-binding</keyword>
<evidence type="ECO:0000256" key="9">
    <source>
        <dbReference type="ARBA" id="ARBA00022827"/>
    </source>
</evidence>
<dbReference type="PANTHER" id="PTHR22749">
    <property type="entry name" value="RIBOFLAVIN KINASE/FMN ADENYLYLTRANSFERASE"/>
    <property type="match status" value="1"/>
</dbReference>
<keyword evidence="5 14" id="KW-0808">Transferase</keyword>
<dbReference type="InterPro" id="IPR015864">
    <property type="entry name" value="FAD_synthase"/>
</dbReference>
<evidence type="ECO:0000256" key="8">
    <source>
        <dbReference type="ARBA" id="ARBA00022777"/>
    </source>
</evidence>
<evidence type="ECO:0000256" key="13">
    <source>
        <dbReference type="ARBA" id="ARBA00049494"/>
    </source>
</evidence>
<evidence type="ECO:0000256" key="11">
    <source>
        <dbReference type="ARBA" id="ARBA00023268"/>
    </source>
</evidence>
<comment type="pathway">
    <text evidence="2 14">Cofactor biosynthesis; FMN biosynthesis; FMN from riboflavin (ATP route): step 1/1.</text>
</comment>
<evidence type="ECO:0000256" key="6">
    <source>
        <dbReference type="ARBA" id="ARBA00022695"/>
    </source>
</evidence>
<keyword evidence="8 14" id="KW-0418">Kinase</keyword>
<evidence type="ECO:0000256" key="1">
    <source>
        <dbReference type="ARBA" id="ARBA00004726"/>
    </source>
</evidence>
<evidence type="ECO:0000256" key="2">
    <source>
        <dbReference type="ARBA" id="ARBA00005201"/>
    </source>
</evidence>
<comment type="caution">
    <text evidence="16">The sequence shown here is derived from an EMBL/GenBank/DDBJ whole genome shotgun (WGS) entry which is preliminary data.</text>
</comment>
<comment type="similarity">
    <text evidence="14">Belongs to the ribF family.</text>
</comment>
<keyword evidence="4 14" id="KW-0288">FMN</keyword>
<reference evidence="17" key="1">
    <citation type="journal article" date="2019" name="Int. J. Syst. Evol. Microbiol.">
        <title>The Global Catalogue of Microorganisms (GCM) 10K type strain sequencing project: providing services to taxonomists for standard genome sequencing and annotation.</title>
        <authorList>
            <consortium name="The Broad Institute Genomics Platform"/>
            <consortium name="The Broad Institute Genome Sequencing Center for Infectious Disease"/>
            <person name="Wu L."/>
            <person name="Ma J."/>
        </authorList>
    </citation>
    <scope>NUCLEOTIDE SEQUENCE [LARGE SCALE GENOMIC DNA]</scope>
    <source>
        <strain evidence="17">TISTR 1514</strain>
    </source>
</reference>
<comment type="catalytic activity">
    <reaction evidence="13 14">
        <text>FMN + ATP + H(+) = FAD + diphosphate</text>
        <dbReference type="Rhea" id="RHEA:17237"/>
        <dbReference type="ChEBI" id="CHEBI:15378"/>
        <dbReference type="ChEBI" id="CHEBI:30616"/>
        <dbReference type="ChEBI" id="CHEBI:33019"/>
        <dbReference type="ChEBI" id="CHEBI:57692"/>
        <dbReference type="ChEBI" id="CHEBI:58210"/>
        <dbReference type="EC" id="2.7.7.2"/>
    </reaction>
</comment>
<dbReference type="GO" id="GO:0003919">
    <property type="term" value="F:FMN adenylyltransferase activity"/>
    <property type="evidence" value="ECO:0007669"/>
    <property type="project" value="UniProtKB-EC"/>
</dbReference>
<evidence type="ECO:0000256" key="5">
    <source>
        <dbReference type="ARBA" id="ARBA00022679"/>
    </source>
</evidence>
<keyword evidence="3 14" id="KW-0285">Flavoprotein</keyword>
<dbReference type="InterPro" id="IPR023465">
    <property type="entry name" value="Riboflavin_kinase_dom_sf"/>
</dbReference>
<name>A0ABW5UY00_9MICO</name>
<dbReference type="Gene3D" id="2.40.30.30">
    <property type="entry name" value="Riboflavin kinase-like"/>
    <property type="match status" value="1"/>
</dbReference>
<dbReference type="InterPro" id="IPR004821">
    <property type="entry name" value="Cyt_trans-like"/>
</dbReference>
<dbReference type="Proteomes" id="UP001597492">
    <property type="component" value="Unassembled WGS sequence"/>
</dbReference>
<evidence type="ECO:0000256" key="7">
    <source>
        <dbReference type="ARBA" id="ARBA00022741"/>
    </source>
</evidence>
<evidence type="ECO:0000256" key="4">
    <source>
        <dbReference type="ARBA" id="ARBA00022643"/>
    </source>
</evidence>
<dbReference type="RefSeq" id="WP_019617707.1">
    <property type="nucleotide sequence ID" value="NZ_JBHUNE010000006.1"/>
</dbReference>
<dbReference type="EC" id="2.7.1.26" evidence="14"/>
<dbReference type="NCBIfam" id="NF004160">
    <property type="entry name" value="PRK05627.1-3"/>
    <property type="match status" value="1"/>
</dbReference>
<organism evidence="16 17">
    <name type="scientific">Gulosibacter faecalis</name>
    <dbReference type="NCBI Taxonomy" id="272240"/>
    <lineage>
        <taxon>Bacteria</taxon>
        <taxon>Bacillati</taxon>
        <taxon>Actinomycetota</taxon>
        <taxon>Actinomycetes</taxon>
        <taxon>Micrococcales</taxon>
        <taxon>Microbacteriaceae</taxon>
        <taxon>Gulosibacter</taxon>
    </lineage>
</organism>
<dbReference type="NCBIfam" id="TIGR00125">
    <property type="entry name" value="cyt_tran_rel"/>
    <property type="match status" value="1"/>
</dbReference>
<keyword evidence="7 14" id="KW-0547">Nucleotide-binding</keyword>
<dbReference type="NCBIfam" id="TIGR00083">
    <property type="entry name" value="ribF"/>
    <property type="match status" value="1"/>
</dbReference>
<evidence type="ECO:0000259" key="15">
    <source>
        <dbReference type="SMART" id="SM00904"/>
    </source>
</evidence>
<evidence type="ECO:0000256" key="14">
    <source>
        <dbReference type="PIRNR" id="PIRNR004491"/>
    </source>
</evidence>
<evidence type="ECO:0000256" key="10">
    <source>
        <dbReference type="ARBA" id="ARBA00022840"/>
    </source>
</evidence>
<dbReference type="SUPFAM" id="SSF52374">
    <property type="entry name" value="Nucleotidylyl transferase"/>
    <property type="match status" value="1"/>
</dbReference>
<dbReference type="InterPro" id="IPR002606">
    <property type="entry name" value="Riboflavin_kinase_bac"/>
</dbReference>
<dbReference type="SUPFAM" id="SSF82114">
    <property type="entry name" value="Riboflavin kinase-like"/>
    <property type="match status" value="1"/>
</dbReference>
<protein>
    <recommendedName>
        <fullName evidence="14">Riboflavin biosynthesis protein</fullName>
    </recommendedName>
    <domain>
        <recommendedName>
            <fullName evidence="14">Riboflavin kinase</fullName>
            <ecNumber evidence="14">2.7.1.26</ecNumber>
        </recommendedName>
        <alternativeName>
            <fullName evidence="14">Flavokinase</fullName>
        </alternativeName>
    </domain>
    <domain>
        <recommendedName>
            <fullName evidence="14">FMN adenylyltransferase</fullName>
            <ecNumber evidence="14">2.7.7.2</ecNumber>
        </recommendedName>
        <alternativeName>
            <fullName evidence="14">FAD pyrophosphorylase</fullName>
        </alternativeName>
        <alternativeName>
            <fullName evidence="14">FAD synthase</fullName>
        </alternativeName>
    </domain>
</protein>
<dbReference type="Gene3D" id="3.40.50.620">
    <property type="entry name" value="HUPs"/>
    <property type="match status" value="1"/>
</dbReference>
<comment type="catalytic activity">
    <reaction evidence="12 14">
        <text>riboflavin + ATP = FMN + ADP + H(+)</text>
        <dbReference type="Rhea" id="RHEA:14357"/>
        <dbReference type="ChEBI" id="CHEBI:15378"/>
        <dbReference type="ChEBI" id="CHEBI:30616"/>
        <dbReference type="ChEBI" id="CHEBI:57986"/>
        <dbReference type="ChEBI" id="CHEBI:58210"/>
        <dbReference type="ChEBI" id="CHEBI:456216"/>
        <dbReference type="EC" id="2.7.1.26"/>
    </reaction>
</comment>
<comment type="pathway">
    <text evidence="1 14">Cofactor biosynthesis; FAD biosynthesis; FAD from FMN: step 1/1.</text>
</comment>
<dbReference type="PANTHER" id="PTHR22749:SF6">
    <property type="entry name" value="RIBOFLAVIN KINASE"/>
    <property type="match status" value="1"/>
</dbReference>
<dbReference type="InterPro" id="IPR015865">
    <property type="entry name" value="Riboflavin_kinase_bac/euk"/>
</dbReference>
<dbReference type="Pfam" id="PF01687">
    <property type="entry name" value="Flavokinase"/>
    <property type="match status" value="1"/>
</dbReference>
<dbReference type="SMART" id="SM00904">
    <property type="entry name" value="Flavokinase"/>
    <property type="match status" value="1"/>
</dbReference>
<evidence type="ECO:0000256" key="3">
    <source>
        <dbReference type="ARBA" id="ARBA00022630"/>
    </source>
</evidence>
<dbReference type="CDD" id="cd02064">
    <property type="entry name" value="FAD_synthetase_N"/>
    <property type="match status" value="1"/>
</dbReference>
<keyword evidence="11" id="KW-0511">Multifunctional enzyme</keyword>